<dbReference type="EMBL" id="JAOPGA020000209">
    <property type="protein sequence ID" value="KAL0477666.1"/>
    <property type="molecule type" value="Genomic_DNA"/>
</dbReference>
<dbReference type="Proteomes" id="UP001431209">
    <property type="component" value="Unassembled WGS sequence"/>
</dbReference>
<evidence type="ECO:0000256" key="1">
    <source>
        <dbReference type="ARBA" id="ARBA00007355"/>
    </source>
</evidence>
<dbReference type="GO" id="GO:0045271">
    <property type="term" value="C:respiratory chain complex I"/>
    <property type="evidence" value="ECO:0007669"/>
    <property type="project" value="InterPro"/>
</dbReference>
<keyword evidence="2" id="KW-0249">Electron transport</keyword>
<evidence type="ECO:0000313" key="4">
    <source>
        <dbReference type="EMBL" id="KAL0477666.1"/>
    </source>
</evidence>
<evidence type="ECO:0000256" key="3">
    <source>
        <dbReference type="SAM" id="MobiDB-lite"/>
    </source>
</evidence>
<keyword evidence="2" id="KW-0679">Respiratory chain</keyword>
<name>A0AAW2ZE94_9EUKA</name>
<dbReference type="PANTHER" id="PTHR12910">
    <property type="entry name" value="NADH-UBIQUINONE OXIDOREDUCTASE SUBUNIT B17.2"/>
    <property type="match status" value="1"/>
</dbReference>
<feature type="region of interest" description="Disordered" evidence="3">
    <location>
        <begin position="176"/>
        <end position="199"/>
    </location>
</feature>
<dbReference type="EMBL" id="JAOPGA020001373">
    <property type="protein sequence ID" value="KAL0487760.1"/>
    <property type="molecule type" value="Genomic_DNA"/>
</dbReference>
<dbReference type="AlphaFoldDB" id="A0AAW2ZE94"/>
<keyword evidence="2" id="KW-0496">Mitochondrion</keyword>
<organism evidence="5 6">
    <name type="scientific">Acrasis kona</name>
    <dbReference type="NCBI Taxonomy" id="1008807"/>
    <lineage>
        <taxon>Eukaryota</taxon>
        <taxon>Discoba</taxon>
        <taxon>Heterolobosea</taxon>
        <taxon>Tetramitia</taxon>
        <taxon>Eutetramitia</taxon>
        <taxon>Acrasidae</taxon>
        <taxon>Acrasis</taxon>
    </lineage>
</organism>
<protein>
    <recommendedName>
        <fullName evidence="2">NADH dehydrogenase [ubiquinone] 1 alpha subcomplex subunit 12</fullName>
    </recommendedName>
</protein>
<dbReference type="Pfam" id="PF05071">
    <property type="entry name" value="NDUFA12"/>
    <property type="match status" value="1"/>
</dbReference>
<keyword evidence="2" id="KW-0472">Membrane</keyword>
<evidence type="ECO:0000256" key="2">
    <source>
        <dbReference type="RuleBase" id="RU363103"/>
    </source>
</evidence>
<dbReference type="InterPro" id="IPR007763">
    <property type="entry name" value="NDUFA12"/>
</dbReference>
<comment type="function">
    <text evidence="2">Accessory subunit of the mitochondrial membrane respiratory chain NADH dehydrogenase (Complex I), that is believed not to be involved in catalysis. Complex I functions in the transfer of electrons from NADH to the respiratory chain. The immediate electron acceptor for the enzyme is believed to be ubiquinone.</text>
</comment>
<proteinExistence type="inferred from homology"/>
<gene>
    <name evidence="5" type="ORF">AKO1_008664</name>
    <name evidence="4" type="ORF">AKO1_015521</name>
</gene>
<dbReference type="GO" id="GO:0006979">
    <property type="term" value="P:response to oxidative stress"/>
    <property type="evidence" value="ECO:0007669"/>
    <property type="project" value="TreeGrafter"/>
</dbReference>
<comment type="similarity">
    <text evidence="1 2">Belongs to the complex I NDUFA12 subunit family.</text>
</comment>
<comment type="subcellular location">
    <subcellularLocation>
        <location evidence="2">Mitochondrion inner membrane</location>
        <topology evidence="2">Peripheral membrane protein</topology>
        <orientation evidence="2">Matrix side</orientation>
    </subcellularLocation>
</comment>
<reference evidence="5 6" key="1">
    <citation type="submission" date="2024-03" db="EMBL/GenBank/DDBJ databases">
        <title>The Acrasis kona genome and developmental transcriptomes reveal deep origins of eukaryotic multicellular pathways.</title>
        <authorList>
            <person name="Sheikh S."/>
            <person name="Fu C.-J."/>
            <person name="Brown M.W."/>
            <person name="Baldauf S.L."/>
        </authorList>
    </citation>
    <scope>NUCLEOTIDE SEQUENCE [LARGE SCALE GENOMIC DNA]</scope>
    <source>
        <strain evidence="5 6">ATCC MYA-3509</strain>
    </source>
</reference>
<dbReference type="PANTHER" id="PTHR12910:SF2">
    <property type="entry name" value="NADH DEHYDROGENASE [UBIQUINONE] 1 ALPHA SUBCOMPLEX SUBUNIT 12"/>
    <property type="match status" value="1"/>
</dbReference>
<sequence>MSFYNKNLLNMVNGYFIKKMNIIKDVKQYGLRDMLKKWFVMREAWWDKKDKVYVGTDRYGNVYWETQSPEVIGRHRWVQYTKRKGNYYEDSDVPPAWNLWLQSQRADPPTEAEQNGTTLPCLQLEHAPNRTLDPLTRNLPLGHFLSPKHKNWDEYQNVYARPFDINNLEDDSPIFKTQAGQIGKPQEPMLQPKTGMQNS</sequence>
<evidence type="ECO:0000313" key="5">
    <source>
        <dbReference type="EMBL" id="KAL0487760.1"/>
    </source>
</evidence>
<keyword evidence="6" id="KW-1185">Reference proteome</keyword>
<dbReference type="GO" id="GO:0005743">
    <property type="term" value="C:mitochondrial inner membrane"/>
    <property type="evidence" value="ECO:0007669"/>
    <property type="project" value="UniProtKB-SubCell"/>
</dbReference>
<accession>A0AAW2ZE94</accession>
<comment type="caution">
    <text evidence="5">The sequence shown here is derived from an EMBL/GenBank/DDBJ whole genome shotgun (WGS) entry which is preliminary data.</text>
</comment>
<keyword evidence="2" id="KW-0999">Mitochondrion inner membrane</keyword>
<keyword evidence="2" id="KW-0813">Transport</keyword>
<evidence type="ECO:0000313" key="6">
    <source>
        <dbReference type="Proteomes" id="UP001431209"/>
    </source>
</evidence>